<dbReference type="NCBIfam" id="TIGR02284">
    <property type="entry name" value="PA2169 family four-helix-bundle protein"/>
    <property type="match status" value="1"/>
</dbReference>
<feature type="domain" description="DUF2383" evidence="1">
    <location>
        <begin position="16"/>
        <end position="125"/>
    </location>
</feature>
<dbReference type="InterPro" id="IPR011971">
    <property type="entry name" value="CHP02284"/>
</dbReference>
<dbReference type="Proteomes" id="UP000030184">
    <property type="component" value="Unassembled WGS sequence"/>
</dbReference>
<dbReference type="PIRSF" id="PIRSF029477">
    <property type="entry name" value="UCP029477"/>
    <property type="match status" value="1"/>
</dbReference>
<dbReference type="Proteomes" id="UP000029646">
    <property type="component" value="Unassembled WGS sequence"/>
</dbReference>
<dbReference type="Pfam" id="PF09537">
    <property type="entry name" value="DUF2383"/>
    <property type="match status" value="1"/>
</dbReference>
<protein>
    <recommendedName>
        <fullName evidence="1">DUF2383 domain-containing protein</fullName>
    </recommendedName>
</protein>
<evidence type="ECO:0000259" key="1">
    <source>
        <dbReference type="Pfam" id="PF09537"/>
    </source>
</evidence>
<evidence type="ECO:0000313" key="3">
    <source>
        <dbReference type="EMBL" id="GAL88279.1"/>
    </source>
</evidence>
<comment type="caution">
    <text evidence="2">The sequence shown here is derived from an EMBL/GenBank/DDBJ whole genome shotgun (WGS) entry which is preliminary data.</text>
</comment>
<dbReference type="SUPFAM" id="SSF47240">
    <property type="entry name" value="Ferritin-like"/>
    <property type="match status" value="1"/>
</dbReference>
<gene>
    <name evidence="2" type="ORF">JCM19302_3251</name>
    <name evidence="3" type="ORF">JCM19538_1605</name>
</gene>
<dbReference type="EMBL" id="BBNS01000030">
    <property type="protein sequence ID" value="GAL72757.1"/>
    <property type="molecule type" value="Genomic_DNA"/>
</dbReference>
<dbReference type="InterPro" id="IPR012347">
    <property type="entry name" value="Ferritin-like"/>
</dbReference>
<dbReference type="InterPro" id="IPR016920">
    <property type="entry name" value="UCP029477"/>
</dbReference>
<dbReference type="Gene3D" id="1.20.1260.10">
    <property type="match status" value="1"/>
</dbReference>
<evidence type="ECO:0000313" key="4">
    <source>
        <dbReference type="Proteomes" id="UP000029646"/>
    </source>
</evidence>
<accession>A0A090WZF5</accession>
<evidence type="ECO:0000313" key="5">
    <source>
        <dbReference type="Proteomes" id="UP000030184"/>
    </source>
</evidence>
<dbReference type="InterPro" id="IPR009078">
    <property type="entry name" value="Ferritin-like_SF"/>
</dbReference>
<keyword evidence="5" id="KW-1185">Reference proteome</keyword>
<organism evidence="2 4">
    <name type="scientific">Jejuia pallidilutea</name>
    <dbReference type="NCBI Taxonomy" id="504487"/>
    <lineage>
        <taxon>Bacteria</taxon>
        <taxon>Pseudomonadati</taxon>
        <taxon>Bacteroidota</taxon>
        <taxon>Flavobacteriia</taxon>
        <taxon>Flavobacteriales</taxon>
        <taxon>Flavobacteriaceae</taxon>
        <taxon>Jejuia</taxon>
    </lineage>
</organism>
<dbReference type="InterPro" id="IPR019052">
    <property type="entry name" value="DUF2383"/>
</dbReference>
<name>A0A090WZF5_9FLAO</name>
<proteinExistence type="predicted"/>
<evidence type="ECO:0000313" key="2">
    <source>
        <dbReference type="EMBL" id="GAL72757.1"/>
    </source>
</evidence>
<reference evidence="5" key="1">
    <citation type="journal article" date="2014" name="Genome Announc.">
        <title>Draft Genome Sequence of Marine Flavobacterium Jejuia pallidilutea Strain 11shimoA1 and Pigmentation Mutants.</title>
        <authorList>
            <person name="Takatani N."/>
            <person name="Nakanishi M."/>
            <person name="Meirelles P."/>
            <person name="Mino S."/>
            <person name="Suda W."/>
            <person name="Oshima K."/>
            <person name="Hattori M."/>
            <person name="Ohkuma M."/>
            <person name="Hosokawa M."/>
            <person name="Miyashita K."/>
            <person name="Thompson F.L."/>
            <person name="Niwa A."/>
            <person name="Sawabe T."/>
            <person name="Sawabe T."/>
        </authorList>
    </citation>
    <scope>NUCLEOTIDE SEQUENCE [LARGE SCALE GENOMIC DNA]</scope>
    <source>
        <strain evidence="5">JCM 19538</strain>
    </source>
</reference>
<dbReference type="AlphaFoldDB" id="A0A090WZF5"/>
<sequence>MKFKNENDIMKYTEKISNKLNELLVKNYDAEKGYLNAAENVDSSTLKIFFKRRATERSEFAKEIRTEILRYGEDPKDSGSFKGTAHRNWMSLKSLFSSNDEEAILEEAIRGEEASLEEYNEILEDKTLPPSIDNMLIKQRDAIQAAINTEKVHEELVS</sequence>
<dbReference type="EMBL" id="BBNY01000002">
    <property type="protein sequence ID" value="GAL88279.1"/>
    <property type="molecule type" value="Genomic_DNA"/>
</dbReference>